<dbReference type="Proteomes" id="UP000095282">
    <property type="component" value="Unplaced"/>
</dbReference>
<dbReference type="WBParaSite" id="Csp11.Scaffold408.g978.t1">
    <property type="protein sequence ID" value="Csp11.Scaffold408.g978.t1"/>
    <property type="gene ID" value="Csp11.Scaffold408.g978"/>
</dbReference>
<dbReference type="AlphaFoldDB" id="A0A1I7SZD5"/>
<evidence type="ECO:0000313" key="3">
    <source>
        <dbReference type="WBParaSite" id="Csp11.Scaffold408.g978.t1"/>
    </source>
</evidence>
<organism evidence="2 3">
    <name type="scientific">Caenorhabditis tropicalis</name>
    <dbReference type="NCBI Taxonomy" id="1561998"/>
    <lineage>
        <taxon>Eukaryota</taxon>
        <taxon>Metazoa</taxon>
        <taxon>Ecdysozoa</taxon>
        <taxon>Nematoda</taxon>
        <taxon>Chromadorea</taxon>
        <taxon>Rhabditida</taxon>
        <taxon>Rhabditina</taxon>
        <taxon>Rhabditomorpha</taxon>
        <taxon>Rhabditoidea</taxon>
        <taxon>Rhabditidae</taxon>
        <taxon>Peloderinae</taxon>
        <taxon>Caenorhabditis</taxon>
    </lineage>
</organism>
<feature type="domain" description="Lin-15A/B-like" evidence="1">
    <location>
        <begin position="1"/>
        <end position="91"/>
    </location>
</feature>
<protein>
    <submittedName>
        <fullName evidence="3">GLOBIN domain-containing protein</fullName>
    </submittedName>
</protein>
<dbReference type="InterPro" id="IPR057432">
    <property type="entry name" value="Lin-15A/B-like_dom"/>
</dbReference>
<accession>A0A1I7SZD5</accession>
<evidence type="ECO:0000259" key="1">
    <source>
        <dbReference type="Pfam" id="PF25375"/>
    </source>
</evidence>
<evidence type="ECO:0000313" key="2">
    <source>
        <dbReference type="Proteomes" id="UP000095282"/>
    </source>
</evidence>
<dbReference type="Pfam" id="PF25375">
    <property type="entry name" value="Lin-15B"/>
    <property type="match status" value="1"/>
</dbReference>
<proteinExistence type="predicted"/>
<sequence>MVGCILKREKTYEEAEDFMAEKKRQVVCHSHFTDAIVQISKVLNIENDEDGPLHPGLFYQNLKEYPSIMDIVSRICPEVNTRLFRSMIVATHIKYRNSH</sequence>
<keyword evidence="2" id="KW-1185">Reference proteome</keyword>
<reference evidence="3" key="1">
    <citation type="submission" date="2016-11" db="UniProtKB">
        <authorList>
            <consortium name="WormBaseParasite"/>
        </authorList>
    </citation>
    <scope>IDENTIFICATION</scope>
</reference>
<name>A0A1I7SZD5_9PELO</name>